<dbReference type="CDD" id="cd02968">
    <property type="entry name" value="SCO"/>
    <property type="match status" value="1"/>
</dbReference>
<feature type="disulfide bond" description="Redox-active" evidence="4">
    <location>
        <begin position="75"/>
        <end position="79"/>
    </location>
</feature>
<proteinExistence type="inferred from homology"/>
<dbReference type="InterPro" id="IPR003782">
    <property type="entry name" value="SCO1/SenC"/>
</dbReference>
<dbReference type="GO" id="GO:0046872">
    <property type="term" value="F:metal ion binding"/>
    <property type="evidence" value="ECO:0007669"/>
    <property type="project" value="UniProtKB-KW"/>
</dbReference>
<dbReference type="InterPro" id="IPR036249">
    <property type="entry name" value="Thioredoxin-like_sf"/>
</dbReference>
<dbReference type="AlphaFoldDB" id="A0A1S7LD55"/>
<evidence type="ECO:0000256" key="4">
    <source>
        <dbReference type="PIRSR" id="PIRSR603782-2"/>
    </source>
</evidence>
<evidence type="ECO:0000256" key="1">
    <source>
        <dbReference type="ARBA" id="ARBA00010996"/>
    </source>
</evidence>
<name>A0A1S7LD55_MAGMO</name>
<feature type="binding site" evidence="3">
    <location>
        <position position="79"/>
    </location>
    <ligand>
        <name>Cu cation</name>
        <dbReference type="ChEBI" id="CHEBI:23378"/>
    </ligand>
</feature>
<evidence type="ECO:0000313" key="6">
    <source>
        <dbReference type="EMBL" id="CRH04870.1"/>
    </source>
</evidence>
<dbReference type="EMBL" id="LO017727">
    <property type="protein sequence ID" value="CRH04870.1"/>
    <property type="molecule type" value="Genomic_DNA"/>
</dbReference>
<dbReference type="PROSITE" id="PS51352">
    <property type="entry name" value="THIOREDOXIN_2"/>
    <property type="match status" value="1"/>
</dbReference>
<organism evidence="6">
    <name type="scientific">Magnetococcus massalia (strain MO-1)</name>
    <dbReference type="NCBI Taxonomy" id="451514"/>
    <lineage>
        <taxon>Bacteria</taxon>
        <taxon>Pseudomonadati</taxon>
        <taxon>Pseudomonadota</taxon>
        <taxon>Magnetococcia</taxon>
        <taxon>Magnetococcales</taxon>
        <taxon>Magnetococcaceae</taxon>
        <taxon>Magnetococcus</taxon>
    </lineage>
</organism>
<accession>A0A1S7LD55</accession>
<evidence type="ECO:0000256" key="3">
    <source>
        <dbReference type="PIRSR" id="PIRSR603782-1"/>
    </source>
</evidence>
<feature type="binding site" evidence="3">
    <location>
        <position position="75"/>
    </location>
    <ligand>
        <name>Cu cation</name>
        <dbReference type="ChEBI" id="CHEBI:23378"/>
    </ligand>
</feature>
<gene>
    <name evidence="6" type="ORF">MAGMO_0666</name>
</gene>
<reference evidence="6" key="1">
    <citation type="submission" date="2015-04" db="EMBL/GenBank/DDBJ databases">
        <authorList>
            <person name="Syromyatnikov M.Y."/>
            <person name="Popov V.N."/>
        </authorList>
    </citation>
    <scope>NUCLEOTIDE SEQUENCE</scope>
    <source>
        <strain evidence="6">MO-1</strain>
    </source>
</reference>
<comment type="similarity">
    <text evidence="1">Belongs to the SCO1/2 family.</text>
</comment>
<keyword evidence="2 3" id="KW-0186">Copper</keyword>
<dbReference type="InterPro" id="IPR013766">
    <property type="entry name" value="Thioredoxin_domain"/>
</dbReference>
<dbReference type="FunFam" id="3.40.30.10:FF:000013">
    <property type="entry name" value="Blast:Protein SCO1 homolog, mitochondrial"/>
    <property type="match status" value="1"/>
</dbReference>
<keyword evidence="3" id="KW-0479">Metal-binding</keyword>
<feature type="domain" description="Thioredoxin" evidence="5">
    <location>
        <begin position="37"/>
        <end position="204"/>
    </location>
</feature>
<dbReference type="SUPFAM" id="SSF52833">
    <property type="entry name" value="Thioredoxin-like"/>
    <property type="match status" value="1"/>
</dbReference>
<dbReference type="PANTHER" id="PTHR12151:SF25">
    <property type="entry name" value="LINALOOL DEHYDRATASE_ISOMERASE DOMAIN-CONTAINING PROTEIN"/>
    <property type="match status" value="1"/>
</dbReference>
<feature type="binding site" evidence="3">
    <location>
        <position position="166"/>
    </location>
    <ligand>
        <name>Cu cation</name>
        <dbReference type="ChEBI" id="CHEBI:23378"/>
    </ligand>
</feature>
<dbReference type="Gene3D" id="3.40.30.10">
    <property type="entry name" value="Glutaredoxin"/>
    <property type="match status" value="1"/>
</dbReference>
<keyword evidence="4" id="KW-1015">Disulfide bond</keyword>
<dbReference type="PANTHER" id="PTHR12151">
    <property type="entry name" value="ELECTRON TRANSPORT PROTIN SCO1/SENC FAMILY MEMBER"/>
    <property type="match status" value="1"/>
</dbReference>
<evidence type="ECO:0000259" key="5">
    <source>
        <dbReference type="PROSITE" id="PS51352"/>
    </source>
</evidence>
<evidence type="ECO:0000256" key="2">
    <source>
        <dbReference type="ARBA" id="ARBA00023008"/>
    </source>
</evidence>
<dbReference type="Pfam" id="PF02630">
    <property type="entry name" value="SCO1-SenC"/>
    <property type="match status" value="1"/>
</dbReference>
<protein>
    <submittedName>
        <fullName evidence="6">Putative electron transport protein SCO1/SenC</fullName>
    </submittedName>
</protein>
<sequence>MIVWFAATLLVGCSDPVTPKAGPAWVEIPPSLKRVVLGKPRPLRPFELQDHEGKPFSNARFKGRWSLIFFGYTHCPDICPTSMNLMAELFEVLKERGEVKPYQGLFVSVDPDRDELKLLKDYVGYFNPTFIGIKGDVKKTASLAADMGAVYYREPGGTPKDYLIAHSAKMHVVDPDGQMIALLPTETTGEELADYLIQIKKLQKRESPS</sequence>